<reference evidence="2" key="2">
    <citation type="journal article" date="2022" name="Microbiol. Resour. Announc.">
        <title>Metagenome Sequencing to Explore Phylogenomics of Terrestrial Cyanobacteria.</title>
        <authorList>
            <person name="Ward R.D."/>
            <person name="Stajich J.E."/>
            <person name="Johansen J.R."/>
            <person name="Huntemann M."/>
            <person name="Clum A."/>
            <person name="Foster B."/>
            <person name="Foster B."/>
            <person name="Roux S."/>
            <person name="Palaniappan K."/>
            <person name="Varghese N."/>
            <person name="Mukherjee S."/>
            <person name="Reddy T.B.K."/>
            <person name="Daum C."/>
            <person name="Copeland A."/>
            <person name="Chen I.A."/>
            <person name="Ivanova N.N."/>
            <person name="Kyrpides N.C."/>
            <person name="Shapiro N."/>
            <person name="Eloe-Fadrosh E.A."/>
            <person name="Pietrasiak N."/>
        </authorList>
    </citation>
    <scope>NUCLEOTIDE SEQUENCE</scope>
    <source>
        <strain evidence="2">HA4357-MV3</strain>
    </source>
</reference>
<dbReference type="AlphaFoldDB" id="A0A9E3LXL2"/>
<sequence>MTRICKIFVTLAISTLSTFTIAHALNPQFAIAQPEEVTPLSKCSKFVTGTYLTTIVDANGNFASRGMITLTQDGNIFVIDSNQGGVKDSFNPFGDTQGAYKCTGNREISATGINFGFPGDDGVNDIARSDIGATFDQQTQTVQGTITVRSFALNANPLSEEGSVVGTFPFTGQRVNAK</sequence>
<keyword evidence="1" id="KW-0732">Signal</keyword>
<reference evidence="2" key="1">
    <citation type="submission" date="2021-05" db="EMBL/GenBank/DDBJ databases">
        <authorList>
            <person name="Pietrasiak N."/>
            <person name="Ward R."/>
            <person name="Stajich J.E."/>
            <person name="Kurbessoian T."/>
        </authorList>
    </citation>
    <scope>NUCLEOTIDE SEQUENCE</scope>
    <source>
        <strain evidence="2">HA4357-MV3</strain>
    </source>
</reference>
<feature type="signal peptide" evidence="1">
    <location>
        <begin position="1"/>
        <end position="24"/>
    </location>
</feature>
<evidence type="ECO:0000313" key="2">
    <source>
        <dbReference type="EMBL" id="MBW4435375.1"/>
    </source>
</evidence>
<feature type="chain" id="PRO_5038738962" evidence="1">
    <location>
        <begin position="25"/>
        <end position="178"/>
    </location>
</feature>
<proteinExistence type="predicted"/>
<organism evidence="2 3">
    <name type="scientific">Pelatocladus maniniholoensis HA4357-MV3</name>
    <dbReference type="NCBI Taxonomy" id="1117104"/>
    <lineage>
        <taxon>Bacteria</taxon>
        <taxon>Bacillati</taxon>
        <taxon>Cyanobacteriota</taxon>
        <taxon>Cyanophyceae</taxon>
        <taxon>Nostocales</taxon>
        <taxon>Nostocaceae</taxon>
        <taxon>Pelatocladus</taxon>
    </lineage>
</organism>
<comment type="caution">
    <text evidence="2">The sequence shown here is derived from an EMBL/GenBank/DDBJ whole genome shotgun (WGS) entry which is preliminary data.</text>
</comment>
<gene>
    <name evidence="2" type="ORF">KME28_27620</name>
</gene>
<accession>A0A9E3LXL2</accession>
<evidence type="ECO:0000256" key="1">
    <source>
        <dbReference type="SAM" id="SignalP"/>
    </source>
</evidence>
<name>A0A9E3LXL2_9NOST</name>
<protein>
    <submittedName>
        <fullName evidence="2">Uncharacterized protein</fullName>
    </submittedName>
</protein>
<evidence type="ECO:0000313" key="3">
    <source>
        <dbReference type="Proteomes" id="UP000813215"/>
    </source>
</evidence>
<dbReference type="Proteomes" id="UP000813215">
    <property type="component" value="Unassembled WGS sequence"/>
</dbReference>
<dbReference type="EMBL" id="JAHHHW010000165">
    <property type="protein sequence ID" value="MBW4435375.1"/>
    <property type="molecule type" value="Genomic_DNA"/>
</dbReference>